<dbReference type="InterPro" id="IPR046513">
    <property type="entry name" value="DUF6691"/>
</dbReference>
<feature type="transmembrane region" description="Helical" evidence="1">
    <location>
        <begin position="82"/>
        <end position="105"/>
    </location>
</feature>
<dbReference type="STRING" id="83219.PM02_00060"/>
<dbReference type="Pfam" id="PF20398">
    <property type="entry name" value="DUF6691"/>
    <property type="match status" value="1"/>
</dbReference>
<keyword evidence="1" id="KW-1133">Transmembrane helix</keyword>
<protein>
    <submittedName>
        <fullName evidence="2">Membrane protein</fullName>
    </submittedName>
</protein>
<keyword evidence="1" id="KW-0472">Membrane</keyword>
<name>A0A061SXD3_9RHOB</name>
<dbReference type="Proteomes" id="UP000027337">
    <property type="component" value="Unassembled WGS sequence"/>
</dbReference>
<dbReference type="EMBL" id="JEMU01000001">
    <property type="protein sequence ID" value="KAJ04659.1"/>
    <property type="molecule type" value="Genomic_DNA"/>
</dbReference>
<dbReference type="RefSeq" id="WP_037904157.1">
    <property type="nucleotide sequence ID" value="NZ_CP068998.1"/>
</dbReference>
<reference evidence="2 3" key="1">
    <citation type="journal article" date="2014" name="Genome Announc.">
        <title>Draft Genome Sequences of Two Isolates of the Roseobacter Group, Sulfitobacter sp. Strains 3SOLIMAR09 and 1FIGIMAR09, from Harbors of Mallorca Island (Mediterranean Sea).</title>
        <authorList>
            <person name="Mas-Llado M."/>
            <person name="Pina-Villalonga J.M."/>
            <person name="Brunet-Galmes I."/>
            <person name="Nogales B."/>
            <person name="Bosch R."/>
        </authorList>
    </citation>
    <scope>NUCLEOTIDE SEQUENCE [LARGE SCALE GENOMIC DNA]</scope>
    <source>
        <strain evidence="2 3">1FIGIMAR09</strain>
    </source>
</reference>
<keyword evidence="1" id="KW-0812">Transmembrane</keyword>
<dbReference type="AlphaFoldDB" id="A0A061SXD3"/>
<evidence type="ECO:0000313" key="2">
    <source>
        <dbReference type="EMBL" id="KAJ04659.1"/>
    </source>
</evidence>
<comment type="caution">
    <text evidence="2">The sequence shown here is derived from an EMBL/GenBank/DDBJ whole genome shotgun (WGS) entry which is preliminary data.</text>
</comment>
<dbReference type="GeneID" id="72437791"/>
<organism evidence="2 3">
    <name type="scientific">Sulfitobacter mediterraneus</name>
    <dbReference type="NCBI Taxonomy" id="83219"/>
    <lineage>
        <taxon>Bacteria</taxon>
        <taxon>Pseudomonadati</taxon>
        <taxon>Pseudomonadota</taxon>
        <taxon>Alphaproteobacteria</taxon>
        <taxon>Rhodobacterales</taxon>
        <taxon>Roseobacteraceae</taxon>
        <taxon>Sulfitobacter</taxon>
    </lineage>
</organism>
<keyword evidence="3" id="KW-1185">Reference proteome</keyword>
<evidence type="ECO:0000313" key="3">
    <source>
        <dbReference type="Proteomes" id="UP000027337"/>
    </source>
</evidence>
<evidence type="ECO:0000256" key="1">
    <source>
        <dbReference type="SAM" id="Phobius"/>
    </source>
</evidence>
<gene>
    <name evidence="2" type="ORF">PM02_00060</name>
</gene>
<sequence length="146" mass="15138">MHILFGLLSGLVFGIGLVISGMSNPAKVLNFLDVAGTWDPSLAFVMGGASVTTFIGYRLILNRPAPALADVFQMPTAAQIDRPLLVGSALFGIGWGIGGFCPGPAWTALPMMAPGVLVFLPMMLLGLWLGSHLKRQSSGDAAPAAS</sequence>
<proteinExistence type="predicted"/>
<accession>A0A061SXD3</accession>
<feature type="transmembrane region" description="Helical" evidence="1">
    <location>
        <begin position="111"/>
        <end position="129"/>
    </location>
</feature>
<dbReference type="eggNOG" id="COG2391">
    <property type="taxonomic scope" value="Bacteria"/>
</dbReference>
<feature type="transmembrane region" description="Helical" evidence="1">
    <location>
        <begin position="41"/>
        <end position="61"/>
    </location>
</feature>